<keyword evidence="12" id="KW-1185">Reference proteome</keyword>
<feature type="transmembrane region" description="Helical" evidence="10">
    <location>
        <begin position="127"/>
        <end position="149"/>
    </location>
</feature>
<evidence type="ECO:0000256" key="9">
    <source>
        <dbReference type="ARBA" id="ARBA00023224"/>
    </source>
</evidence>
<comment type="subcellular location">
    <subcellularLocation>
        <location evidence="1 10">Cell membrane</location>
        <topology evidence="1 10">Multi-pass membrane protein</topology>
    </subcellularLocation>
</comment>
<evidence type="ECO:0000256" key="6">
    <source>
        <dbReference type="ARBA" id="ARBA00022989"/>
    </source>
</evidence>
<evidence type="ECO:0000313" key="11">
    <source>
        <dbReference type="EMBL" id="KAL1488316.1"/>
    </source>
</evidence>
<evidence type="ECO:0000256" key="1">
    <source>
        <dbReference type="ARBA" id="ARBA00004651"/>
    </source>
</evidence>
<feature type="transmembrane region" description="Helical" evidence="10">
    <location>
        <begin position="33"/>
        <end position="56"/>
    </location>
</feature>
<evidence type="ECO:0000256" key="4">
    <source>
        <dbReference type="ARBA" id="ARBA00022692"/>
    </source>
</evidence>
<comment type="similarity">
    <text evidence="10">Belongs to the insect chemoreceptor superfamily. Heteromeric odorant receptor channel (TC 1.A.69) family.</text>
</comment>
<organism evidence="11 12">
    <name type="scientific">Hypothenemus hampei</name>
    <name type="common">Coffee berry borer</name>
    <dbReference type="NCBI Taxonomy" id="57062"/>
    <lineage>
        <taxon>Eukaryota</taxon>
        <taxon>Metazoa</taxon>
        <taxon>Ecdysozoa</taxon>
        <taxon>Arthropoda</taxon>
        <taxon>Hexapoda</taxon>
        <taxon>Insecta</taxon>
        <taxon>Pterygota</taxon>
        <taxon>Neoptera</taxon>
        <taxon>Endopterygota</taxon>
        <taxon>Coleoptera</taxon>
        <taxon>Polyphaga</taxon>
        <taxon>Cucujiformia</taxon>
        <taxon>Curculionidae</taxon>
        <taxon>Scolytinae</taxon>
        <taxon>Hypothenemus</taxon>
    </lineage>
</organism>
<evidence type="ECO:0000256" key="2">
    <source>
        <dbReference type="ARBA" id="ARBA00022475"/>
    </source>
</evidence>
<keyword evidence="4 10" id="KW-0812">Transmembrane</keyword>
<feature type="transmembrane region" description="Helical" evidence="10">
    <location>
        <begin position="287"/>
        <end position="308"/>
    </location>
</feature>
<name>A0ABD1E0V4_HYPHA</name>
<dbReference type="GO" id="GO:0007165">
    <property type="term" value="P:signal transduction"/>
    <property type="evidence" value="ECO:0007669"/>
    <property type="project" value="UniProtKB-KW"/>
</dbReference>
<dbReference type="PANTHER" id="PTHR21137">
    <property type="entry name" value="ODORANT RECEPTOR"/>
    <property type="match status" value="1"/>
</dbReference>
<evidence type="ECO:0000256" key="10">
    <source>
        <dbReference type="RuleBase" id="RU351113"/>
    </source>
</evidence>
<feature type="transmembrane region" description="Helical" evidence="10">
    <location>
        <begin position="68"/>
        <end position="88"/>
    </location>
</feature>
<protein>
    <recommendedName>
        <fullName evidence="10">Odorant receptor</fullName>
    </recommendedName>
</protein>
<evidence type="ECO:0000256" key="3">
    <source>
        <dbReference type="ARBA" id="ARBA00022606"/>
    </source>
</evidence>
<dbReference type="GO" id="GO:0007608">
    <property type="term" value="P:sensory perception of smell"/>
    <property type="evidence" value="ECO:0007669"/>
    <property type="project" value="UniProtKB-KW"/>
</dbReference>
<dbReference type="InterPro" id="IPR004117">
    <property type="entry name" value="7tm6_olfct_rcpt"/>
</dbReference>
<gene>
    <name evidence="11" type="ORF">ABEB36_014794</name>
</gene>
<accession>A0ABD1E0V4</accession>
<evidence type="ECO:0000313" key="12">
    <source>
        <dbReference type="Proteomes" id="UP001566132"/>
    </source>
</evidence>
<comment type="caution">
    <text evidence="11">The sequence shown here is derived from an EMBL/GenBank/DDBJ whole genome shotgun (WGS) entry which is preliminary data.</text>
</comment>
<keyword evidence="8 10" id="KW-0675">Receptor</keyword>
<dbReference type="AlphaFoldDB" id="A0ABD1E0V4"/>
<proteinExistence type="inferred from homology"/>
<evidence type="ECO:0000256" key="8">
    <source>
        <dbReference type="ARBA" id="ARBA00023170"/>
    </source>
</evidence>
<sequence>MSVSLYKVAKFFMLPTGIWKLPISNNPHVQTAYSIYSVFVLLLYISYTLSMVIRFIELCYELEISQLYVFLTLTILILEINYKILIYLKNGIPQMFAVVINREEIVLKTKEKEILDVYLQQVRYYKFATFCQCFCSFSGITWFILVNLYTKYYVGVNEHFMYELWFPFDKEQHEKFVVFYNILLAYYGFLFNCASQTPLQTLMVFSTSQLRILQVSLRKCCDLEEQPNQDRIKMIKKLIKEHQFLIEFIKDLNAAIQNTIFLEFIVESVHGAGALLQIISVKSMIEIPYASMYLILLVINMSALAWSANEVIVQSTNIANAVYESNWMNQSKEIKQLLFFILERAQKPLSLRIGSFGPMNAEAALMTAKGSYTYAQFVITNRARKK</sequence>
<evidence type="ECO:0000256" key="5">
    <source>
        <dbReference type="ARBA" id="ARBA00022725"/>
    </source>
</evidence>
<dbReference type="Pfam" id="PF02949">
    <property type="entry name" value="7tm_6"/>
    <property type="match status" value="1"/>
</dbReference>
<keyword evidence="5 10" id="KW-0552">Olfaction</keyword>
<evidence type="ECO:0000256" key="7">
    <source>
        <dbReference type="ARBA" id="ARBA00023136"/>
    </source>
</evidence>
<keyword evidence="6 10" id="KW-1133">Transmembrane helix</keyword>
<keyword evidence="9 10" id="KW-0807">Transducer</keyword>
<dbReference type="EMBL" id="JBDJPC010000014">
    <property type="protein sequence ID" value="KAL1488316.1"/>
    <property type="molecule type" value="Genomic_DNA"/>
</dbReference>
<dbReference type="PANTHER" id="PTHR21137:SF35">
    <property type="entry name" value="ODORANT RECEPTOR 19A-RELATED"/>
    <property type="match status" value="1"/>
</dbReference>
<keyword evidence="3 10" id="KW-0716">Sensory transduction</keyword>
<dbReference type="Proteomes" id="UP001566132">
    <property type="component" value="Unassembled WGS sequence"/>
</dbReference>
<dbReference type="GO" id="GO:0005886">
    <property type="term" value="C:plasma membrane"/>
    <property type="evidence" value="ECO:0007669"/>
    <property type="project" value="UniProtKB-SubCell"/>
</dbReference>
<keyword evidence="2" id="KW-1003">Cell membrane</keyword>
<comment type="caution">
    <text evidence="10">Lacks conserved residue(s) required for the propagation of feature annotation.</text>
</comment>
<keyword evidence="7 10" id="KW-0472">Membrane</keyword>
<reference evidence="11 12" key="1">
    <citation type="submission" date="2024-05" db="EMBL/GenBank/DDBJ databases">
        <title>Genetic variation in Jamaican populations of the coffee berry borer (Hypothenemus hampei).</title>
        <authorList>
            <person name="Errbii M."/>
            <person name="Myrie A."/>
        </authorList>
    </citation>
    <scope>NUCLEOTIDE SEQUENCE [LARGE SCALE GENOMIC DNA]</scope>
    <source>
        <strain evidence="11">JA-Hopewell-2020-01-JO</strain>
        <tissue evidence="11">Whole body</tissue>
    </source>
</reference>